<evidence type="ECO:0000259" key="2">
    <source>
        <dbReference type="Pfam" id="PF07790"/>
    </source>
</evidence>
<comment type="caution">
    <text evidence="3">The sequence shown here is derived from an EMBL/GenBank/DDBJ whole genome shotgun (WGS) entry which is preliminary data.</text>
</comment>
<dbReference type="PANTHER" id="PTHR38138">
    <property type="entry name" value="VNG6441H"/>
    <property type="match status" value="1"/>
</dbReference>
<dbReference type="PANTHER" id="PTHR38138:SF1">
    <property type="entry name" value="ARCHAEAL TYPE IV PILIN N-TERMINAL DOMAIN-CONTAINING PROTEIN"/>
    <property type="match status" value="1"/>
</dbReference>
<evidence type="ECO:0000256" key="1">
    <source>
        <dbReference type="SAM" id="Phobius"/>
    </source>
</evidence>
<dbReference type="Pfam" id="PF07790">
    <property type="entry name" value="Pilin_N"/>
    <property type="match status" value="1"/>
</dbReference>
<keyword evidence="1" id="KW-1133">Transmembrane helix</keyword>
<dbReference type="EMBL" id="AOHX01000025">
    <property type="protein sequence ID" value="ELY48084.1"/>
    <property type="molecule type" value="Genomic_DNA"/>
</dbReference>
<feature type="transmembrane region" description="Helical" evidence="1">
    <location>
        <begin position="21"/>
        <end position="44"/>
    </location>
</feature>
<evidence type="ECO:0000313" key="3">
    <source>
        <dbReference type="EMBL" id="ELY48084.1"/>
    </source>
</evidence>
<dbReference type="InterPro" id="IPR012859">
    <property type="entry name" value="Pilin_N_archaeal"/>
</dbReference>
<keyword evidence="4" id="KW-1185">Reference proteome</keyword>
<dbReference type="AlphaFoldDB" id="L9WF56"/>
<dbReference type="Proteomes" id="UP000011661">
    <property type="component" value="Unassembled WGS sequence"/>
</dbReference>
<dbReference type="STRING" id="1230460.C495_01380"/>
<evidence type="ECO:0000313" key="4">
    <source>
        <dbReference type="Proteomes" id="UP000011661"/>
    </source>
</evidence>
<dbReference type="OrthoDB" id="178148at2157"/>
<reference evidence="3 4" key="1">
    <citation type="journal article" date="2014" name="PLoS Genet.">
        <title>Phylogenetically driven sequencing of extremely halophilic archaea reveals strategies for static and dynamic osmo-response.</title>
        <authorList>
            <person name="Becker E.A."/>
            <person name="Seitzer P.M."/>
            <person name="Tritt A."/>
            <person name="Larsen D."/>
            <person name="Krusor M."/>
            <person name="Yao A.I."/>
            <person name="Wu D."/>
            <person name="Madern D."/>
            <person name="Eisen J.A."/>
            <person name="Darling A.E."/>
            <person name="Facciotti M.T."/>
        </authorList>
    </citation>
    <scope>NUCLEOTIDE SEQUENCE [LARGE SCALE GENOMIC DNA]</scope>
    <source>
        <strain evidence="3 4">JCM 14089</strain>
    </source>
</reference>
<keyword evidence="1" id="KW-0812">Transmembrane</keyword>
<proteinExistence type="predicted"/>
<dbReference type="eggNOG" id="arCOG02416">
    <property type="taxonomic scope" value="Archaea"/>
</dbReference>
<feature type="domain" description="Archaeal Type IV pilin N-terminal" evidence="2">
    <location>
        <begin position="18"/>
        <end position="92"/>
    </location>
</feature>
<keyword evidence="1" id="KW-0472">Membrane</keyword>
<dbReference type="InterPro" id="IPR013373">
    <property type="entry name" value="Flagellin/pilin_N_arc"/>
</dbReference>
<name>L9WF56_9EURY</name>
<sequence>MDLKQIRPKLIGDETERTVSPVIGVILMVAITVILAAVIAAFVLDIGDLDDSAPQAQYDWETSNDGENVSISHTSGDDIDLSVLTATVDTENGTATGDLGSGDFTAGDTIEFGTEADEIQVTDSVDETLSDDGTDIEPNGEIEEVTITWESDGTSTILANYEP</sequence>
<organism evidence="3 4">
    <name type="scientific">Natronorubrum sulfidifaciens JCM 14089</name>
    <dbReference type="NCBI Taxonomy" id="1230460"/>
    <lineage>
        <taxon>Archaea</taxon>
        <taxon>Methanobacteriati</taxon>
        <taxon>Methanobacteriota</taxon>
        <taxon>Stenosarchaea group</taxon>
        <taxon>Halobacteria</taxon>
        <taxon>Halobacteriales</taxon>
        <taxon>Natrialbaceae</taxon>
        <taxon>Natronorubrum</taxon>
    </lineage>
</organism>
<dbReference type="NCBIfam" id="TIGR02537">
    <property type="entry name" value="arch_flag_Nterm"/>
    <property type="match status" value="1"/>
</dbReference>
<accession>L9WF56</accession>
<gene>
    <name evidence="3" type="ORF">C495_01380</name>
</gene>
<protein>
    <recommendedName>
        <fullName evidence="2">Archaeal Type IV pilin N-terminal domain-containing protein</fullName>
    </recommendedName>
</protein>
<dbReference type="RefSeq" id="WP_008159301.1">
    <property type="nucleotide sequence ID" value="NZ_AOHX01000025.1"/>
</dbReference>